<dbReference type="EMBL" id="FMXR01000008">
    <property type="protein sequence ID" value="SDB14566.1"/>
    <property type="molecule type" value="Genomic_DNA"/>
</dbReference>
<evidence type="ECO:0000313" key="3">
    <source>
        <dbReference type="Proteomes" id="UP000199228"/>
    </source>
</evidence>
<organism evidence="2 3">
    <name type="scientific">Eubacterium oxidoreducens</name>
    <dbReference type="NCBI Taxonomy" id="1732"/>
    <lineage>
        <taxon>Bacteria</taxon>
        <taxon>Bacillati</taxon>
        <taxon>Bacillota</taxon>
        <taxon>Clostridia</taxon>
        <taxon>Eubacteriales</taxon>
        <taxon>Eubacteriaceae</taxon>
        <taxon>Eubacterium</taxon>
    </lineage>
</organism>
<keyword evidence="3" id="KW-1185">Reference proteome</keyword>
<feature type="domain" description="Fibronectin type-III" evidence="1">
    <location>
        <begin position="718"/>
        <end position="807"/>
    </location>
</feature>
<dbReference type="STRING" id="1732.SAMN02910417_01058"/>
<name>A0A1G6B1P7_EUBOX</name>
<evidence type="ECO:0000259" key="1">
    <source>
        <dbReference type="PROSITE" id="PS50853"/>
    </source>
</evidence>
<protein>
    <recommendedName>
        <fullName evidence="1">Fibronectin type-III domain-containing protein</fullName>
    </recommendedName>
</protein>
<dbReference type="Proteomes" id="UP000199228">
    <property type="component" value="Unassembled WGS sequence"/>
</dbReference>
<dbReference type="AlphaFoldDB" id="A0A1G6B1P7"/>
<dbReference type="InterPro" id="IPR036116">
    <property type="entry name" value="FN3_sf"/>
</dbReference>
<dbReference type="SUPFAM" id="SSF49265">
    <property type="entry name" value="Fibronectin type III"/>
    <property type="match status" value="1"/>
</dbReference>
<dbReference type="Gene3D" id="2.60.40.10">
    <property type="entry name" value="Immunoglobulins"/>
    <property type="match status" value="2"/>
</dbReference>
<accession>A0A1G6B1P7</accession>
<dbReference type="PROSITE" id="PS50853">
    <property type="entry name" value="FN3"/>
    <property type="match status" value="1"/>
</dbReference>
<dbReference type="InterPro" id="IPR003961">
    <property type="entry name" value="FN3_dom"/>
</dbReference>
<dbReference type="InterPro" id="IPR013783">
    <property type="entry name" value="Ig-like_fold"/>
</dbReference>
<gene>
    <name evidence="2" type="ORF">SAMN02910417_01058</name>
</gene>
<dbReference type="CDD" id="cd00063">
    <property type="entry name" value="FN3"/>
    <property type="match status" value="1"/>
</dbReference>
<proteinExistence type="predicted"/>
<sequence length="807" mass="89618">MIKKILALVLMGTIGIGGLNITSTCYANAKDNVSYYSGGKYLGSSWFDFLTEDTYDSVGKYWLYNEGLFLMSTGSLAATYVDYYNKSSCECFGLNCKGEEGTALEGYYYSNPADYEDTDESVIAENNDYTELLVGNEQVALQEADSTVIKGAGTFTDYEEYSDGLTVTLPTCYQNIEISGNVRYLFDITDSSDKSEFTCHFTDGAIFIHTNIEGAIEGNPEIDDDFIDTIQDSLNSTRFSASMDSVSRFLSNYGMSGTDYGLAFSSIDEYNEYVSSHTFNIPSGTYRFYNDNGADFYYYTTENPTSINIDEIYEKYASGDYPILIGTGEVDEYEEKNVSEFFATYVGTFNNTEFKVVDNSTNTELETCQGVQVDPSELYGGGNQLVAHVTANTDNLVDGKSSIHAGISGEDTLIYDEDENAFISSSDGISYSIDDLTTEGVYCTMCTDEVYLQYTSTTKLEFEYGIIGLNDNGDVAFVTKSGEDITDWLDDYGCLCDYVTPHSTKTVSSTVKGLSVTNKTNGNVALSWKKAAIEAKLELAMKDSNLDYVNRYLTSYKYADKYKIEASLDNGASWKTVGTTSKNSYTFNPHDKIGAKYKTDIKFRVTPIYNSSFEKFNQTITINANPSKIATLYLYNYCVSAPSKITISDNGKISWSETDADKYCVYYNLNGTKKEITTKKTSLKVSSLKAGSYLVASVIAIKNGFESSEVSSKVVVKKPKKATIKKIKVDKRSDFATVKVTPKNVLCTKYEIRYATNKKMKNATKKSGLKINGLSRHKTYYIQVRAVTKYGGTTKYGKWSTIKKVTT</sequence>
<reference evidence="2 3" key="1">
    <citation type="submission" date="2016-10" db="EMBL/GenBank/DDBJ databases">
        <authorList>
            <person name="de Groot N.N."/>
        </authorList>
    </citation>
    <scope>NUCLEOTIDE SEQUENCE [LARGE SCALE GENOMIC DNA]</scope>
    <source>
        <strain evidence="2 3">DSM 3217</strain>
    </source>
</reference>
<dbReference type="RefSeq" id="WP_090172988.1">
    <property type="nucleotide sequence ID" value="NZ_FMXR01000008.1"/>
</dbReference>
<evidence type="ECO:0000313" key="2">
    <source>
        <dbReference type="EMBL" id="SDB14566.1"/>
    </source>
</evidence>